<evidence type="ECO:0000313" key="2">
    <source>
        <dbReference type="Proteomes" id="UP000030408"/>
    </source>
</evidence>
<keyword evidence="2" id="KW-1185">Reference proteome</keyword>
<evidence type="ECO:0000313" key="1">
    <source>
        <dbReference type="EMBL" id="KGR76956.1"/>
    </source>
</evidence>
<dbReference type="AlphaFoldDB" id="A0A0A3HWH8"/>
<sequence length="398" mass="46116">MKKYWKTLLISLVIITTIGTYYIQAPIASKNAISFNIETISGNKKEIENHIIEASYLSGNIHRQLYISKDGSTNRMSDSIVNEILPLSSIPRSFQKYIQEHRNFMRGKELVPSNYYEDESRLIYGTIANKNKKIIKGEPLTFQIEILDKDTNDHSSFEINTPALESIEWINVNDLRVDNGKIKILSTNFLLHGGEELHVYTFDEDTKQIEGDRIIAKSNPEERIVSGIRIFNNFNNFKNENYYLYLEKNDNDSGYGNSKGITSQLFLYNNTTNEVEELKLPEELEPHMNYMTLEGKDIFIPVPLAHGLKLNRYNIESKQWEEPLNFNYSSTTNDKEHPFLQLINGKLYAVSRVSDGHLLFIGDLLNGKTLYEGKITDENRENFDRDYSLYIEQLYLAE</sequence>
<gene>
    <name evidence="1" type="ORF">CD33_04580</name>
</gene>
<protein>
    <submittedName>
        <fullName evidence="1">Uncharacterized protein</fullName>
    </submittedName>
</protein>
<comment type="caution">
    <text evidence="1">The sequence shown here is derived from an EMBL/GenBank/DDBJ whole genome shotgun (WGS) entry which is preliminary data.</text>
</comment>
<dbReference type="OrthoDB" id="2433869at2"/>
<dbReference type="EMBL" id="JPVO01000042">
    <property type="protein sequence ID" value="KGR76956.1"/>
    <property type="molecule type" value="Genomic_DNA"/>
</dbReference>
<dbReference type="Proteomes" id="UP000030408">
    <property type="component" value="Unassembled WGS sequence"/>
</dbReference>
<dbReference type="RefSeq" id="WP_036198554.1">
    <property type="nucleotide sequence ID" value="NZ_AVCY01000014.1"/>
</dbReference>
<dbReference type="eggNOG" id="ENOG5031D6I">
    <property type="taxonomic scope" value="Bacteria"/>
</dbReference>
<reference evidence="1 2" key="1">
    <citation type="submission" date="2014-02" db="EMBL/GenBank/DDBJ databases">
        <title>Draft genome sequence of Lysinibacillus sinduriensis JCM 15800.</title>
        <authorList>
            <person name="Zhang F."/>
            <person name="Wang G."/>
            <person name="Zhang L."/>
        </authorList>
    </citation>
    <scope>NUCLEOTIDE SEQUENCE [LARGE SCALE GENOMIC DNA]</scope>
    <source>
        <strain evidence="1 2">JCM 15800</strain>
    </source>
</reference>
<accession>A0A0A3HWH8</accession>
<organism evidence="1 2">
    <name type="scientific">Ureibacillus sinduriensis BLB-1 = JCM 15800</name>
    <dbReference type="NCBI Taxonomy" id="1384057"/>
    <lineage>
        <taxon>Bacteria</taxon>
        <taxon>Bacillati</taxon>
        <taxon>Bacillota</taxon>
        <taxon>Bacilli</taxon>
        <taxon>Bacillales</taxon>
        <taxon>Caryophanaceae</taxon>
        <taxon>Ureibacillus</taxon>
    </lineage>
</organism>
<dbReference type="STRING" id="1384057.CD33_04580"/>
<name>A0A0A3HWH8_9BACL</name>
<proteinExistence type="predicted"/>